<accession>A0A1H6I8M5</accession>
<proteinExistence type="predicted"/>
<feature type="transmembrane region" description="Helical" evidence="1">
    <location>
        <begin position="63"/>
        <end position="84"/>
    </location>
</feature>
<keyword evidence="1" id="KW-0812">Transmembrane</keyword>
<name>A0A1H6I8M5_RUMFL</name>
<protein>
    <submittedName>
        <fullName evidence="2">Uncharacterized protein</fullName>
    </submittedName>
</protein>
<organism evidence="2 3">
    <name type="scientific">Ruminococcus flavefaciens</name>
    <dbReference type="NCBI Taxonomy" id="1265"/>
    <lineage>
        <taxon>Bacteria</taxon>
        <taxon>Bacillati</taxon>
        <taxon>Bacillota</taxon>
        <taxon>Clostridia</taxon>
        <taxon>Eubacteriales</taxon>
        <taxon>Oscillospiraceae</taxon>
        <taxon>Ruminococcus</taxon>
    </lineage>
</organism>
<sequence>MNNKNRILSFMTFLIFSFVIFSSACYIAVHTDHVCSGENCSVCVELAECSHVLHTVNAGAAGVIKLMLLLITVAALIKAVIRVYSEHDTLVSLKVELLS</sequence>
<keyword evidence="1" id="KW-0472">Membrane</keyword>
<evidence type="ECO:0000256" key="1">
    <source>
        <dbReference type="SAM" id="Phobius"/>
    </source>
</evidence>
<evidence type="ECO:0000313" key="2">
    <source>
        <dbReference type="EMBL" id="SEH42731.1"/>
    </source>
</evidence>
<dbReference type="EMBL" id="FNWV01000001">
    <property type="protein sequence ID" value="SEH42731.1"/>
    <property type="molecule type" value="Genomic_DNA"/>
</dbReference>
<dbReference type="PROSITE" id="PS51257">
    <property type="entry name" value="PROKAR_LIPOPROTEIN"/>
    <property type="match status" value="1"/>
</dbReference>
<gene>
    <name evidence="2" type="ORF">SAMN02910265_00629</name>
</gene>
<dbReference type="AlphaFoldDB" id="A0A1H6I8M5"/>
<reference evidence="2 3" key="1">
    <citation type="submission" date="2016-10" db="EMBL/GenBank/DDBJ databases">
        <authorList>
            <person name="de Groot N.N."/>
        </authorList>
    </citation>
    <scope>NUCLEOTIDE SEQUENCE [LARGE SCALE GENOMIC DNA]</scope>
    <source>
        <strain evidence="2 3">YAD2003</strain>
    </source>
</reference>
<evidence type="ECO:0000313" key="3">
    <source>
        <dbReference type="Proteomes" id="UP000183190"/>
    </source>
</evidence>
<dbReference type="Proteomes" id="UP000183190">
    <property type="component" value="Unassembled WGS sequence"/>
</dbReference>
<dbReference type="OrthoDB" id="1863318at2"/>
<keyword evidence="1" id="KW-1133">Transmembrane helix</keyword>
<feature type="transmembrane region" description="Helical" evidence="1">
    <location>
        <begin position="7"/>
        <end position="29"/>
    </location>
</feature>